<evidence type="ECO:0000256" key="4">
    <source>
        <dbReference type="ARBA" id="ARBA00022692"/>
    </source>
</evidence>
<feature type="transmembrane region" description="Helical" evidence="8">
    <location>
        <begin position="114"/>
        <end position="134"/>
    </location>
</feature>
<feature type="transmembrane region" description="Helical" evidence="8">
    <location>
        <begin position="165"/>
        <end position="186"/>
    </location>
</feature>
<dbReference type="Pfam" id="PF13967">
    <property type="entry name" value="RSN1_TM"/>
    <property type="match status" value="1"/>
</dbReference>
<keyword evidence="6 8" id="KW-0472">Membrane</keyword>
<evidence type="ECO:0000259" key="10">
    <source>
        <dbReference type="Pfam" id="PF13967"/>
    </source>
</evidence>
<dbReference type="InterPro" id="IPR027815">
    <property type="entry name" value="CSC1/OSCA1-like_cyt"/>
</dbReference>
<organism evidence="12 13">
    <name type="scientific">Sanghuangporus baumii</name>
    <name type="common">Phellinus baumii</name>
    <dbReference type="NCBI Taxonomy" id="108892"/>
    <lineage>
        <taxon>Eukaryota</taxon>
        <taxon>Fungi</taxon>
        <taxon>Dikarya</taxon>
        <taxon>Basidiomycota</taxon>
        <taxon>Agaricomycotina</taxon>
        <taxon>Agaricomycetes</taxon>
        <taxon>Hymenochaetales</taxon>
        <taxon>Hymenochaetaceae</taxon>
        <taxon>Sanghuangporus</taxon>
    </lineage>
</organism>
<protein>
    <submittedName>
        <fullName evidence="12">DUF221-domain-containing protein</fullName>
    </submittedName>
</protein>
<sequence>MATLEQRPFSRDYSGLINQSVLMGCIVVICVTAHEVMKKKRRRKNYDEKSLGSVESWQFGYLYQGRSWAKNPSPPYPQGWPLSWVKEVITFPESKLSELRGVDATLYCRFIRGCFWFAVLHSCTTTVILLPIHLKFSDSNLYKPKSMTRALISALVSTSEGRRLLWIHLVLLFWVSVTWIVTLVWISKGAFRYRARAIEVATEQARREQNDEFAPHPHPQHPFQSMPPLENDQTNKGLKLRTVMVINIPSRLRSEKELKEYFEYYMSRPLAKPSIGLTSSTQPGLFNKLISYAINRARKNGSFSHTSVEDSNSIIEGRAQQGNKPEIERVTVARKMTELASLLDRREEMMRSLETAHIRLARRALADVQETMDLREYGPSRRVRVANRLARISGFSSSKWSEGKVSIETDLERASTTLEDEIVPEDRTELLIRTLGPFVEEFGMRDKRRLLHSARSRLSSLFPGVIRPVEECKRLTEKRPETPLPDPNYPTIWEALFSLPRSTLNAYQPLVHLNALFRGRAVPAIDYYATKVNYLTALITEQRSKQPTDFDAVSTAFVTFAHPDDARRACKYLAAHPKNPLACLVSMAPDYEDLDWIRLMKQTYKGEFMKDWIVDLGVWAFTIIWIIPVSILVGLVSINNIATVVPGLLDFLNKHEFVQELVQSLLPTVFTSLLIMLIPLLLLLIAKKAHTIGTLSALHDRILTRYHKFLVANILVFFCVGVTALESFFTSWKTSVDVLSVVGESFPVAGPFYVGWFIFTIGVHGGFELILIGLPLFTYPITKRQITPRKRAVGIRPRTFNYYYWLPNHVLTVILTLVFAVLNPLLMPFVVVYYAVQTVIIKNQLLHVYAKNYEGNGKLILIRVGRYTLDGLVLAQVIFLGFVGVNKLEVHLGLTAVMIAFTVFVKILFTRICRAKFEAADIIEAHVVCGITPPPSEPDESNSFANPADVTASSENLKAKTGSSLLGFKTWKLPKGFKFTYRAASRPKAPIGQHKPIPFDEVRASRRLKSWDGTISSPDGVPLDSRPVESMPELGASIPRQTNHERSFSEKAAIALGRPPLVVLHEKHPAWDDSARLDRPYDNPYYTRPIANHLWLPRNPAGILDLDDTVDVFRALTSDPSLGQLGEWIEGGIALADLPSSVSVDDLSTSDLELGPLRRVETREISGKEDIVLPPGIQERVDSIRKETDVDYAENTNGRSRRPSIITRRTSSSNDARRRSISQTRSKTLDTGFPLPRRTSSFMSSQSNAQVPSTSQARKPRRSSTSAFPGHDTTTRSILGGHRSRVSFATSHPRPRTTSGTSTPVTTREVVINEVIAEEAQATDSRLREEEQSQQEAGEQSTRSWLTAWMFSRVPWSS</sequence>
<keyword evidence="13" id="KW-1185">Reference proteome</keyword>
<feature type="region of interest" description="Disordered" evidence="7">
    <location>
        <begin position="1182"/>
        <end position="1303"/>
    </location>
</feature>
<dbReference type="PANTHER" id="PTHR13018">
    <property type="entry name" value="PROBABLE MEMBRANE PROTEIN DUF221-RELATED"/>
    <property type="match status" value="1"/>
</dbReference>
<feature type="compositionally biased region" description="Low complexity" evidence="7">
    <location>
        <begin position="1290"/>
        <end position="1303"/>
    </location>
</feature>
<comment type="subcellular location">
    <subcellularLocation>
        <location evidence="1">Membrane</location>
        <topology evidence="1">Multi-pass membrane protein</topology>
    </subcellularLocation>
</comment>
<feature type="transmembrane region" description="Helical" evidence="8">
    <location>
        <begin position="802"/>
        <end position="822"/>
    </location>
</feature>
<evidence type="ECO:0000256" key="3">
    <source>
        <dbReference type="ARBA" id="ARBA00022448"/>
    </source>
</evidence>
<evidence type="ECO:0000256" key="7">
    <source>
        <dbReference type="SAM" id="MobiDB-lite"/>
    </source>
</evidence>
<feature type="transmembrane region" description="Helical" evidence="8">
    <location>
        <begin position="752"/>
        <end position="781"/>
    </location>
</feature>
<dbReference type="Proteomes" id="UP000757232">
    <property type="component" value="Unassembled WGS sequence"/>
</dbReference>
<gene>
    <name evidence="12" type="ORF">A7U60_g3877</name>
</gene>
<evidence type="ECO:0000256" key="5">
    <source>
        <dbReference type="ARBA" id="ARBA00022989"/>
    </source>
</evidence>
<feature type="domain" description="CSC1/OSCA1-like cytosolic" evidence="11">
    <location>
        <begin position="324"/>
        <end position="596"/>
    </location>
</feature>
<dbReference type="GO" id="GO:0005886">
    <property type="term" value="C:plasma membrane"/>
    <property type="evidence" value="ECO:0007669"/>
    <property type="project" value="TreeGrafter"/>
</dbReference>
<evidence type="ECO:0000256" key="6">
    <source>
        <dbReference type="ARBA" id="ARBA00023136"/>
    </source>
</evidence>
<evidence type="ECO:0000259" key="9">
    <source>
        <dbReference type="Pfam" id="PF02714"/>
    </source>
</evidence>
<feature type="transmembrane region" description="Helical" evidence="8">
    <location>
        <begin position="891"/>
        <end position="909"/>
    </location>
</feature>
<keyword evidence="5 8" id="KW-1133">Transmembrane helix</keyword>
<feature type="region of interest" description="Disordered" evidence="7">
    <location>
        <begin position="206"/>
        <end position="229"/>
    </location>
</feature>
<feature type="domain" description="CSC1/OSCA1-like 7TM region" evidence="9">
    <location>
        <begin position="611"/>
        <end position="882"/>
    </location>
</feature>
<keyword evidence="4 8" id="KW-0812">Transmembrane</keyword>
<evidence type="ECO:0000259" key="11">
    <source>
        <dbReference type="Pfam" id="PF14703"/>
    </source>
</evidence>
<feature type="domain" description="CSC1/OSCA1-like N-terminal transmembrane" evidence="10">
    <location>
        <begin position="19"/>
        <end position="185"/>
    </location>
</feature>
<dbReference type="Pfam" id="PF02714">
    <property type="entry name" value="RSN1_7TM"/>
    <property type="match status" value="1"/>
</dbReference>
<evidence type="ECO:0000256" key="2">
    <source>
        <dbReference type="ARBA" id="ARBA00007779"/>
    </source>
</evidence>
<evidence type="ECO:0000313" key="13">
    <source>
        <dbReference type="Proteomes" id="UP000757232"/>
    </source>
</evidence>
<dbReference type="PROSITE" id="PS51257">
    <property type="entry name" value="PROKAR_LIPOPROTEIN"/>
    <property type="match status" value="1"/>
</dbReference>
<accession>A0A9Q5N644</accession>
<feature type="transmembrane region" description="Helical" evidence="8">
    <location>
        <begin position="665"/>
        <end position="686"/>
    </location>
</feature>
<dbReference type="InterPro" id="IPR045122">
    <property type="entry name" value="Csc1-like"/>
</dbReference>
<feature type="compositionally biased region" description="Basic and acidic residues" evidence="7">
    <location>
        <begin position="206"/>
        <end position="215"/>
    </location>
</feature>
<feature type="transmembrane region" description="Helical" evidence="8">
    <location>
        <begin position="618"/>
        <end position="645"/>
    </location>
</feature>
<feature type="transmembrane region" description="Helical" evidence="8">
    <location>
        <begin position="867"/>
        <end position="885"/>
    </location>
</feature>
<feature type="transmembrane region" description="Helical" evidence="8">
    <location>
        <begin position="16"/>
        <end position="34"/>
    </location>
</feature>
<evidence type="ECO:0000256" key="1">
    <source>
        <dbReference type="ARBA" id="ARBA00004141"/>
    </source>
</evidence>
<dbReference type="InterPro" id="IPR003864">
    <property type="entry name" value="CSC1/OSCA1-like_7TM"/>
</dbReference>
<feature type="transmembrane region" description="Helical" evidence="8">
    <location>
        <begin position="709"/>
        <end position="732"/>
    </location>
</feature>
<feature type="region of interest" description="Disordered" evidence="7">
    <location>
        <begin position="1321"/>
        <end position="1344"/>
    </location>
</feature>
<dbReference type="GO" id="GO:0005227">
    <property type="term" value="F:calcium-activated cation channel activity"/>
    <property type="evidence" value="ECO:0007669"/>
    <property type="project" value="InterPro"/>
</dbReference>
<comment type="similarity">
    <text evidence="2">Belongs to the CSC1 (TC 1.A.17) family.</text>
</comment>
<evidence type="ECO:0000313" key="12">
    <source>
        <dbReference type="EMBL" id="OCB88922.1"/>
    </source>
</evidence>
<evidence type="ECO:0000256" key="8">
    <source>
        <dbReference type="SAM" id="Phobius"/>
    </source>
</evidence>
<reference evidence="12" key="1">
    <citation type="submission" date="2016-06" db="EMBL/GenBank/DDBJ databases">
        <title>Draft Genome sequence of the fungus Inonotus baumii.</title>
        <authorList>
            <person name="Zhu H."/>
            <person name="Lin W."/>
        </authorList>
    </citation>
    <scope>NUCLEOTIDE SEQUENCE</scope>
    <source>
        <strain evidence="12">821</strain>
    </source>
</reference>
<dbReference type="Pfam" id="PF14703">
    <property type="entry name" value="PHM7_cyt"/>
    <property type="match status" value="1"/>
</dbReference>
<dbReference type="InterPro" id="IPR032880">
    <property type="entry name" value="CSC1/OSCA1-like_N"/>
</dbReference>
<dbReference type="PANTHER" id="PTHR13018:SF139">
    <property type="entry name" value="PHOSPHATE METABOLISM PROTEIN 7"/>
    <property type="match status" value="1"/>
</dbReference>
<name>A0A9Q5N644_SANBA</name>
<dbReference type="EMBL" id="LNZH02000167">
    <property type="protein sequence ID" value="OCB88922.1"/>
    <property type="molecule type" value="Genomic_DNA"/>
</dbReference>
<feature type="compositionally biased region" description="Polar residues" evidence="7">
    <location>
        <begin position="1238"/>
        <end position="1267"/>
    </location>
</feature>
<dbReference type="OrthoDB" id="1689567at2759"/>
<comment type="caution">
    <text evidence="12">The sequence shown here is derived from an EMBL/GenBank/DDBJ whole genome shotgun (WGS) entry which is preliminary data.</text>
</comment>
<feature type="compositionally biased region" description="Low complexity" evidence="7">
    <location>
        <begin position="1203"/>
        <end position="1213"/>
    </location>
</feature>
<proteinExistence type="inferred from homology"/>
<keyword evidence="3" id="KW-0813">Transport</keyword>